<dbReference type="PANTHER" id="PTHR42908:SF10">
    <property type="entry name" value="EUKARYOTIC TRANSLATION ELONGATION FACTOR 2"/>
    <property type="match status" value="1"/>
</dbReference>
<dbReference type="EMBL" id="JAUUTY010000001">
    <property type="protein sequence ID" value="KAK1691703.1"/>
    <property type="molecule type" value="Genomic_DNA"/>
</dbReference>
<dbReference type="Pfam" id="PF22042">
    <property type="entry name" value="EF-G_D2"/>
    <property type="match status" value="1"/>
</dbReference>
<dbReference type="Gene3D" id="3.90.1430.10">
    <property type="entry name" value="Yeast translation eEF2 (G' domain)"/>
    <property type="match status" value="1"/>
</dbReference>
<evidence type="ECO:0000256" key="2">
    <source>
        <dbReference type="ARBA" id="ARBA00022490"/>
    </source>
</evidence>
<dbReference type="NCBIfam" id="TIGR00231">
    <property type="entry name" value="small_GTP"/>
    <property type="match status" value="1"/>
</dbReference>
<dbReference type="GO" id="GO:1990904">
    <property type="term" value="C:ribonucleoprotein complex"/>
    <property type="evidence" value="ECO:0007669"/>
    <property type="project" value="TreeGrafter"/>
</dbReference>
<dbReference type="InterPro" id="IPR020568">
    <property type="entry name" value="Ribosomal_Su5_D2-typ_SF"/>
</dbReference>
<keyword evidence="3" id="KW-0547">Nucleotide-binding</keyword>
<dbReference type="InterPro" id="IPR027417">
    <property type="entry name" value="P-loop_NTPase"/>
</dbReference>
<evidence type="ECO:0000256" key="4">
    <source>
        <dbReference type="ARBA" id="ARBA00022768"/>
    </source>
</evidence>
<dbReference type="SMART" id="SM00889">
    <property type="entry name" value="EFG_IV"/>
    <property type="match status" value="1"/>
</dbReference>
<dbReference type="FunFam" id="3.30.70.870:FF:000002">
    <property type="entry name" value="Translation elongation factor 2"/>
    <property type="match status" value="1"/>
</dbReference>
<dbReference type="CDD" id="cd16268">
    <property type="entry name" value="EF2_II"/>
    <property type="match status" value="1"/>
</dbReference>
<dbReference type="GO" id="GO:0005829">
    <property type="term" value="C:cytosol"/>
    <property type="evidence" value="ECO:0007669"/>
    <property type="project" value="TreeGrafter"/>
</dbReference>
<dbReference type="GO" id="GO:0005525">
    <property type="term" value="F:GTP binding"/>
    <property type="evidence" value="ECO:0007669"/>
    <property type="project" value="UniProtKB-KW"/>
</dbReference>
<dbReference type="InterPro" id="IPR031157">
    <property type="entry name" value="G_TR_CS"/>
</dbReference>
<sequence length="832" mass="92329">MDNKTNIRNMAVIAHVGHGKSTLVDSLVAANSRGVAADGHVTDTREDEAQRGMSIKSTGISLLHVMDIESLQAYKGQRDGNRYLINLIDSPGHVEFSSEVTAALRVTDGALLVVDCIEGVCVQTETVLRQALGEGVKPILCLNKMDELFPGLQVGRVKPESPGEHAYNILRNVIENANHIMAANKDEQLGDVQFCPHNGTVVFSSGLHGWAFRLTDIAKKYASKFRMDESKFVKKLWGDHFYDRTTQKWTSERTGPGNCVRGFVYFCYNPLKRIFAACMSDDKAELWRLCGKLGVKLSDDDKKLPGVALVTCVMQAWLPASTALLEMIILHLPSPCEAQMHRVDKLYEGPLNDTYAQAMRNCDPEGPLMLYVSKMISPSQDGRFLAFGRVFSGRIANGMKVRIMGPSYVPGLKNDLCEKTVQKTFIWMGRNQYEVEDIPCGTTVSISGLEEYITKSGTLTNEGKVDAWPIRRMKFCVHPVIYVSVECKVLKDVPELVEGLKRLSISDPIVICSAVKSRSCTIAGAGELHLQICCHDLQGVFMDGTKIYISHPEIFLRETILGESGIRETKSPNGQNRLFMSAHRLDEKLVKAIEDGLLGPRTDLAARTKILAKSGWDEGLANKIWCFGPGSFGPNMVVDMCKGGSIPNQVKETLVECFQTASEEGALAEEIIRGICFEVHHVLLHDDQKYRHTKNQLIPMIKRAFHESQLRAKPRLLEPVFVVEIQAPESAMDIIIGLLNQYSSNILQRFEREGTQLITTRSYLHGGFLVGFAEAFRAATSGQVTPQCVFSHWGTMSSDPLKASSLTGQMVLDIRKAKKMKELSVALKELEL</sequence>
<dbReference type="FunFam" id="3.40.50.300:FF:000058">
    <property type="entry name" value="Translation elongation factor 2"/>
    <property type="match status" value="1"/>
</dbReference>
<dbReference type="InterPro" id="IPR053905">
    <property type="entry name" value="EF-G-like_DII"/>
</dbReference>
<evidence type="ECO:0000256" key="3">
    <source>
        <dbReference type="ARBA" id="ARBA00022741"/>
    </source>
</evidence>
<dbReference type="AlphaFoldDB" id="A0AAD8TT28"/>
<evidence type="ECO:0000256" key="1">
    <source>
        <dbReference type="ARBA" id="ARBA00004496"/>
    </source>
</evidence>
<gene>
    <name evidence="8" type="ORF">QYE76_008400</name>
</gene>
<keyword evidence="5" id="KW-0648">Protein biosynthesis</keyword>
<keyword evidence="6" id="KW-0342">GTP-binding</keyword>
<dbReference type="InterPro" id="IPR009000">
    <property type="entry name" value="Transl_B-barrel_sf"/>
</dbReference>
<feature type="domain" description="Tr-type G" evidence="7">
    <location>
        <begin position="5"/>
        <end position="336"/>
    </location>
</feature>
<dbReference type="Pfam" id="PF03764">
    <property type="entry name" value="EFG_IV"/>
    <property type="match status" value="1"/>
</dbReference>
<evidence type="ECO:0000259" key="7">
    <source>
        <dbReference type="PROSITE" id="PS51722"/>
    </source>
</evidence>
<dbReference type="InterPro" id="IPR005517">
    <property type="entry name" value="Transl_elong_EFG/EF2_IV"/>
</dbReference>
<dbReference type="GO" id="GO:0003924">
    <property type="term" value="F:GTPase activity"/>
    <property type="evidence" value="ECO:0007669"/>
    <property type="project" value="InterPro"/>
</dbReference>
<keyword evidence="2" id="KW-0963">Cytoplasm</keyword>
<dbReference type="CDD" id="cd01681">
    <property type="entry name" value="aeEF2_snRNP_like_IV"/>
    <property type="match status" value="1"/>
</dbReference>
<protein>
    <recommendedName>
        <fullName evidence="7">Tr-type G domain-containing protein</fullName>
    </recommendedName>
</protein>
<dbReference type="Gene3D" id="3.40.50.300">
    <property type="entry name" value="P-loop containing nucleotide triphosphate hydrolases"/>
    <property type="match status" value="1"/>
</dbReference>
<evidence type="ECO:0000313" key="8">
    <source>
        <dbReference type="EMBL" id="KAK1691703.1"/>
    </source>
</evidence>
<dbReference type="PANTHER" id="PTHR42908">
    <property type="entry name" value="TRANSLATION ELONGATION FACTOR-RELATED"/>
    <property type="match status" value="1"/>
</dbReference>
<dbReference type="SUPFAM" id="SSF50447">
    <property type="entry name" value="Translation proteins"/>
    <property type="match status" value="1"/>
</dbReference>
<dbReference type="FunFam" id="3.90.1430.10:FF:000003">
    <property type="entry name" value="Elongation factor 2"/>
    <property type="match status" value="1"/>
</dbReference>
<dbReference type="GO" id="GO:0003746">
    <property type="term" value="F:translation elongation factor activity"/>
    <property type="evidence" value="ECO:0007669"/>
    <property type="project" value="UniProtKB-KW"/>
</dbReference>
<dbReference type="GO" id="GO:0043022">
    <property type="term" value="F:ribosome binding"/>
    <property type="evidence" value="ECO:0007669"/>
    <property type="project" value="TreeGrafter"/>
</dbReference>
<dbReference type="Gene3D" id="3.30.70.240">
    <property type="match status" value="1"/>
</dbReference>
<dbReference type="SUPFAM" id="SSF54211">
    <property type="entry name" value="Ribosomal protein S5 domain 2-like"/>
    <property type="match status" value="1"/>
</dbReference>
<dbReference type="FunFam" id="2.40.30.10:FF:000010">
    <property type="entry name" value="Translation elongation factor 2"/>
    <property type="match status" value="1"/>
</dbReference>
<dbReference type="PROSITE" id="PS51722">
    <property type="entry name" value="G_TR_2"/>
    <property type="match status" value="1"/>
</dbReference>
<comment type="subcellular location">
    <subcellularLocation>
        <location evidence="1">Cytoplasm</location>
    </subcellularLocation>
</comment>
<dbReference type="SMART" id="SM00838">
    <property type="entry name" value="EFG_C"/>
    <property type="match status" value="1"/>
</dbReference>
<dbReference type="SUPFAM" id="SSF54980">
    <property type="entry name" value="EF-G C-terminal domain-like"/>
    <property type="match status" value="2"/>
</dbReference>
<dbReference type="PROSITE" id="PS00301">
    <property type="entry name" value="G_TR_1"/>
    <property type="match status" value="1"/>
</dbReference>
<comment type="caution">
    <text evidence="8">The sequence shown here is derived from an EMBL/GenBank/DDBJ whole genome shotgun (WGS) entry which is preliminary data.</text>
</comment>
<dbReference type="InterPro" id="IPR014721">
    <property type="entry name" value="Ribsml_uS5_D2-typ_fold_subgr"/>
</dbReference>
<keyword evidence="9" id="KW-1185">Reference proteome</keyword>
<evidence type="ECO:0000313" key="9">
    <source>
        <dbReference type="Proteomes" id="UP001231189"/>
    </source>
</evidence>
<dbReference type="InterPro" id="IPR000640">
    <property type="entry name" value="EFG_V-like"/>
</dbReference>
<proteinExistence type="predicted"/>
<dbReference type="Gene3D" id="2.40.30.10">
    <property type="entry name" value="Translation factors"/>
    <property type="match status" value="1"/>
</dbReference>
<dbReference type="Proteomes" id="UP001231189">
    <property type="component" value="Unassembled WGS sequence"/>
</dbReference>
<organism evidence="8 9">
    <name type="scientific">Lolium multiflorum</name>
    <name type="common">Italian ryegrass</name>
    <name type="synonym">Lolium perenne subsp. multiflorum</name>
    <dbReference type="NCBI Taxonomy" id="4521"/>
    <lineage>
        <taxon>Eukaryota</taxon>
        <taxon>Viridiplantae</taxon>
        <taxon>Streptophyta</taxon>
        <taxon>Embryophyta</taxon>
        <taxon>Tracheophyta</taxon>
        <taxon>Spermatophyta</taxon>
        <taxon>Magnoliopsida</taxon>
        <taxon>Liliopsida</taxon>
        <taxon>Poales</taxon>
        <taxon>Poaceae</taxon>
        <taxon>BOP clade</taxon>
        <taxon>Pooideae</taxon>
        <taxon>Poodae</taxon>
        <taxon>Poeae</taxon>
        <taxon>Poeae Chloroplast Group 2 (Poeae type)</taxon>
        <taxon>Loliodinae</taxon>
        <taxon>Loliinae</taxon>
        <taxon>Lolium</taxon>
    </lineage>
</organism>
<accession>A0AAD8TT28</accession>
<dbReference type="Gene3D" id="3.30.230.10">
    <property type="match status" value="1"/>
</dbReference>
<dbReference type="Gene3D" id="3.30.70.870">
    <property type="entry name" value="Elongation Factor G (Translational Gtpase), domain 3"/>
    <property type="match status" value="1"/>
</dbReference>
<reference evidence="8" key="1">
    <citation type="submission" date="2023-07" db="EMBL/GenBank/DDBJ databases">
        <title>A chromosome-level genome assembly of Lolium multiflorum.</title>
        <authorList>
            <person name="Chen Y."/>
            <person name="Copetti D."/>
            <person name="Kolliker R."/>
            <person name="Studer B."/>
        </authorList>
    </citation>
    <scope>NUCLEOTIDE SEQUENCE</scope>
    <source>
        <strain evidence="8">02402/16</strain>
        <tissue evidence="8">Leaf</tissue>
    </source>
</reference>
<evidence type="ECO:0000256" key="6">
    <source>
        <dbReference type="ARBA" id="ARBA00023134"/>
    </source>
</evidence>
<dbReference type="SUPFAM" id="SSF52540">
    <property type="entry name" value="P-loop containing nucleoside triphosphate hydrolases"/>
    <property type="match status" value="1"/>
</dbReference>
<dbReference type="Pfam" id="PF00679">
    <property type="entry name" value="EFG_C"/>
    <property type="match status" value="1"/>
</dbReference>
<dbReference type="InterPro" id="IPR035647">
    <property type="entry name" value="EFG_III/V"/>
</dbReference>
<dbReference type="Pfam" id="PF00009">
    <property type="entry name" value="GTP_EFTU"/>
    <property type="match status" value="1"/>
</dbReference>
<dbReference type="PRINTS" id="PR00315">
    <property type="entry name" value="ELONGATNFCT"/>
</dbReference>
<keyword evidence="4" id="KW-0251">Elongation factor</keyword>
<evidence type="ECO:0000256" key="5">
    <source>
        <dbReference type="ARBA" id="ARBA00022917"/>
    </source>
</evidence>
<name>A0AAD8TT28_LOLMU</name>
<dbReference type="InterPro" id="IPR000795">
    <property type="entry name" value="T_Tr_GTP-bd_dom"/>
</dbReference>
<dbReference type="InterPro" id="IPR005225">
    <property type="entry name" value="Small_GTP-bd"/>
</dbReference>